<keyword evidence="3" id="KW-1185">Reference proteome</keyword>
<dbReference type="OrthoDB" id="5868823at2759"/>
<feature type="signal peptide" evidence="1">
    <location>
        <begin position="1"/>
        <end position="17"/>
    </location>
</feature>
<feature type="chain" id="PRO_5013579651" description="DUF38 domain-containing protein" evidence="1">
    <location>
        <begin position="18"/>
        <end position="148"/>
    </location>
</feature>
<dbReference type="EMBL" id="PDUG01000002">
    <property type="protein sequence ID" value="PIC43588.1"/>
    <property type="molecule type" value="Genomic_DNA"/>
</dbReference>
<name>A0A2G5UVP4_9PELO</name>
<evidence type="ECO:0008006" key="4">
    <source>
        <dbReference type="Google" id="ProtNLM"/>
    </source>
</evidence>
<keyword evidence="1" id="KW-0732">Signal</keyword>
<proteinExistence type="predicted"/>
<evidence type="ECO:0000313" key="2">
    <source>
        <dbReference type="EMBL" id="PIC43588.1"/>
    </source>
</evidence>
<organism evidence="2 3">
    <name type="scientific">Caenorhabditis nigoni</name>
    <dbReference type="NCBI Taxonomy" id="1611254"/>
    <lineage>
        <taxon>Eukaryota</taxon>
        <taxon>Metazoa</taxon>
        <taxon>Ecdysozoa</taxon>
        <taxon>Nematoda</taxon>
        <taxon>Chromadorea</taxon>
        <taxon>Rhabditida</taxon>
        <taxon>Rhabditina</taxon>
        <taxon>Rhabditomorpha</taxon>
        <taxon>Rhabditoidea</taxon>
        <taxon>Rhabditidae</taxon>
        <taxon>Peloderinae</taxon>
        <taxon>Caenorhabditis</taxon>
    </lineage>
</organism>
<evidence type="ECO:0000313" key="3">
    <source>
        <dbReference type="Proteomes" id="UP000230233"/>
    </source>
</evidence>
<dbReference type="Proteomes" id="UP000230233">
    <property type="component" value="Chromosome II"/>
</dbReference>
<dbReference type="AlphaFoldDB" id="A0A2G5UVP4"/>
<protein>
    <recommendedName>
        <fullName evidence="4">DUF38 domain-containing protein</fullName>
    </recommendedName>
</protein>
<gene>
    <name evidence="2" type="primary">Cni-F35H8.1</name>
    <name evidence="2" type="synonym">Cnig_chr_II.g4267</name>
    <name evidence="2" type="ORF">B9Z55_004267</name>
</gene>
<evidence type="ECO:0000256" key="1">
    <source>
        <dbReference type="SAM" id="SignalP"/>
    </source>
</evidence>
<accession>A0A2G5UVP4</accession>
<comment type="caution">
    <text evidence="2">The sequence shown here is derived from an EMBL/GenBank/DDBJ whole genome shotgun (WGS) entry which is preliminary data.</text>
</comment>
<sequence>MHLSTVFLVFLPTVAFSYSTTFDIQHTKEAYNLMILLKDSIDLDQIDALDAFVDPKFTWDDCKEIMGYAEYVRMLKIYSSAKAMNTNWSLEDSGTHMKENVLYFTIRHNYRKLAYYPDLHFEAKPLGKNGAYILTRGKSDRCGKLEEN</sequence>
<reference evidence="3" key="1">
    <citation type="submission" date="2017-10" db="EMBL/GenBank/DDBJ databases">
        <title>Rapid genome shrinkage in a self-fertile nematode reveals novel sperm competition proteins.</title>
        <authorList>
            <person name="Yin D."/>
            <person name="Schwarz E.M."/>
            <person name="Thomas C.G."/>
            <person name="Felde R.L."/>
            <person name="Korf I.F."/>
            <person name="Cutter A.D."/>
            <person name="Schartner C.M."/>
            <person name="Ralston E.J."/>
            <person name="Meyer B.J."/>
            <person name="Haag E.S."/>
        </authorList>
    </citation>
    <scope>NUCLEOTIDE SEQUENCE [LARGE SCALE GENOMIC DNA]</scope>
    <source>
        <strain evidence="3">JU1422</strain>
    </source>
</reference>